<dbReference type="SUPFAM" id="SSF55729">
    <property type="entry name" value="Acyl-CoA N-acyltransferases (Nat)"/>
    <property type="match status" value="1"/>
</dbReference>
<evidence type="ECO:0000313" key="2">
    <source>
        <dbReference type="EMBL" id="RUS97403.1"/>
    </source>
</evidence>
<dbReference type="Proteomes" id="UP000271624">
    <property type="component" value="Unassembled WGS sequence"/>
</dbReference>
<dbReference type="OrthoDB" id="3174529at2"/>
<dbReference type="Pfam" id="PF00583">
    <property type="entry name" value="Acetyltransf_1"/>
    <property type="match status" value="1"/>
</dbReference>
<proteinExistence type="predicted"/>
<evidence type="ECO:0000259" key="1">
    <source>
        <dbReference type="PROSITE" id="PS51186"/>
    </source>
</evidence>
<dbReference type="AlphaFoldDB" id="A0A3S1AB86"/>
<dbReference type="EMBL" id="RSCL01000033">
    <property type="protein sequence ID" value="RUS97403.1"/>
    <property type="molecule type" value="Genomic_DNA"/>
</dbReference>
<keyword evidence="2" id="KW-0808">Transferase</keyword>
<sequence>MKLNRFYNAKQFYNQVKDYLISQEAQHCLLLGISDTLVHNPERYQPNPYLASVEVAEQVVAVAIMTHPYKLVLSCLDLGAVEIFAKDLYTQSLQVPGVSGQTSSVIAFAKTWENLTGQTYQLGMQMRIHELQAVQPIVRANGYLRNAKEDDRALLLQWNQDFELEVFGERMTNAQYIDNHIKQNTIYIWQDEVSVSFVCCAGSTPNGKRLGPVYTPKEYRKKGYATTCVADLSQKFLDMGCKFCFLFTDLANPVSNHIYRKIGYLPVTDCCEYKFIS</sequence>
<evidence type="ECO:0000313" key="3">
    <source>
        <dbReference type="Proteomes" id="UP000271624"/>
    </source>
</evidence>
<dbReference type="GO" id="GO:0016747">
    <property type="term" value="F:acyltransferase activity, transferring groups other than amino-acyl groups"/>
    <property type="evidence" value="ECO:0007669"/>
    <property type="project" value="InterPro"/>
</dbReference>
<reference evidence="2" key="2">
    <citation type="journal article" date="2019" name="Genome Biol. Evol.">
        <title>Day and night: Metabolic profiles and evolutionary relationships of six axenic non-marine cyanobacteria.</title>
        <authorList>
            <person name="Will S.E."/>
            <person name="Henke P."/>
            <person name="Boedeker C."/>
            <person name="Huang S."/>
            <person name="Brinkmann H."/>
            <person name="Rohde M."/>
            <person name="Jarek M."/>
            <person name="Friedl T."/>
            <person name="Seufert S."/>
            <person name="Schumacher M."/>
            <person name="Overmann J."/>
            <person name="Neumann-Schaal M."/>
            <person name="Petersen J."/>
        </authorList>
    </citation>
    <scope>NUCLEOTIDE SEQUENCE [LARGE SCALE GENOMIC DNA]</scope>
    <source>
        <strain evidence="2">PCC 7102</strain>
    </source>
</reference>
<protein>
    <submittedName>
        <fullName evidence="2">Acetyltransferase</fullName>
    </submittedName>
</protein>
<accession>A0A3S1AB86</accession>
<dbReference type="PROSITE" id="PS51186">
    <property type="entry name" value="GNAT"/>
    <property type="match status" value="1"/>
</dbReference>
<organism evidence="2 3">
    <name type="scientific">Dulcicalothrix desertica PCC 7102</name>
    <dbReference type="NCBI Taxonomy" id="232991"/>
    <lineage>
        <taxon>Bacteria</taxon>
        <taxon>Bacillati</taxon>
        <taxon>Cyanobacteriota</taxon>
        <taxon>Cyanophyceae</taxon>
        <taxon>Nostocales</taxon>
        <taxon>Calotrichaceae</taxon>
        <taxon>Dulcicalothrix</taxon>
    </lineage>
</organism>
<name>A0A3S1AB86_9CYAN</name>
<reference evidence="2" key="1">
    <citation type="submission" date="2018-12" db="EMBL/GenBank/DDBJ databases">
        <authorList>
            <person name="Will S."/>
            <person name="Neumann-Schaal M."/>
            <person name="Henke P."/>
        </authorList>
    </citation>
    <scope>NUCLEOTIDE SEQUENCE</scope>
    <source>
        <strain evidence="2">PCC 7102</strain>
    </source>
</reference>
<feature type="domain" description="N-acetyltransferase" evidence="1">
    <location>
        <begin position="142"/>
        <end position="277"/>
    </location>
</feature>
<gene>
    <name evidence="2" type="ORF">DSM106972_085060</name>
</gene>
<keyword evidence="3" id="KW-1185">Reference proteome</keyword>
<dbReference type="RefSeq" id="WP_127086521.1">
    <property type="nucleotide sequence ID" value="NZ_RSCL01000033.1"/>
</dbReference>
<dbReference type="InterPro" id="IPR016181">
    <property type="entry name" value="Acyl_CoA_acyltransferase"/>
</dbReference>
<dbReference type="InterPro" id="IPR000182">
    <property type="entry name" value="GNAT_dom"/>
</dbReference>
<dbReference type="Gene3D" id="3.40.630.30">
    <property type="match status" value="1"/>
</dbReference>
<comment type="caution">
    <text evidence="2">The sequence shown here is derived from an EMBL/GenBank/DDBJ whole genome shotgun (WGS) entry which is preliminary data.</text>
</comment>